<dbReference type="AlphaFoldDB" id="A0A1Y1ULN5"/>
<dbReference type="PANTHER" id="PTHR46370">
    <property type="entry name" value="GPALPP MOTIFS-CONTAINING PROTEIN 1"/>
    <property type="match status" value="1"/>
</dbReference>
<dbReference type="InParanoid" id="A0A1Y1ULN5"/>
<evidence type="ECO:0000313" key="4">
    <source>
        <dbReference type="Proteomes" id="UP000193218"/>
    </source>
</evidence>
<comment type="caution">
    <text evidence="3">The sequence shown here is derived from an EMBL/GenBank/DDBJ whole genome shotgun (WGS) entry which is preliminary data.</text>
</comment>
<dbReference type="Proteomes" id="UP000193218">
    <property type="component" value="Unassembled WGS sequence"/>
</dbReference>
<dbReference type="EMBL" id="NBSH01000003">
    <property type="protein sequence ID" value="ORX38963.1"/>
    <property type="molecule type" value="Genomic_DNA"/>
</dbReference>
<feature type="compositionally biased region" description="Basic and acidic residues" evidence="1">
    <location>
        <begin position="268"/>
        <end position="296"/>
    </location>
</feature>
<feature type="compositionally biased region" description="Basic and acidic residues" evidence="1">
    <location>
        <begin position="113"/>
        <end position="137"/>
    </location>
</feature>
<evidence type="ECO:0000259" key="2">
    <source>
        <dbReference type="Pfam" id="PF12572"/>
    </source>
</evidence>
<gene>
    <name evidence="3" type="ORF">BD324DRAFT_618007</name>
</gene>
<accession>A0A1Y1ULN5</accession>
<dbReference type="RefSeq" id="XP_021872826.1">
    <property type="nucleotide sequence ID" value="XM_022014980.1"/>
</dbReference>
<dbReference type="InterPro" id="IPR046331">
    <property type="entry name" value="GPAM1-like"/>
</dbReference>
<name>A0A1Y1ULN5_9TREE</name>
<reference evidence="3 4" key="1">
    <citation type="submission" date="2017-03" db="EMBL/GenBank/DDBJ databases">
        <title>Widespread Adenine N6-methylation of Active Genes in Fungi.</title>
        <authorList>
            <consortium name="DOE Joint Genome Institute"/>
            <person name="Mondo S.J."/>
            <person name="Dannebaum R.O."/>
            <person name="Kuo R.C."/>
            <person name="Louie K.B."/>
            <person name="Bewick A.J."/>
            <person name="Labutti K."/>
            <person name="Haridas S."/>
            <person name="Kuo A."/>
            <person name="Salamov A."/>
            <person name="Ahrendt S.R."/>
            <person name="Lau R."/>
            <person name="Bowen B.P."/>
            <person name="Lipzen A."/>
            <person name="Sullivan W."/>
            <person name="Andreopoulos W.B."/>
            <person name="Clum A."/>
            <person name="Lindquist E."/>
            <person name="Daum C."/>
            <person name="Northen T.R."/>
            <person name="Ramamoorthy G."/>
            <person name="Schmitz R.J."/>
            <person name="Gryganskyi A."/>
            <person name="Culley D."/>
            <person name="Magnuson J."/>
            <person name="James T.Y."/>
            <person name="O'Malley M.A."/>
            <person name="Stajich J.E."/>
            <person name="Spatafora J.W."/>
            <person name="Visel A."/>
            <person name="Grigoriev I.V."/>
        </authorList>
    </citation>
    <scope>NUCLEOTIDE SEQUENCE [LARGE SCALE GENOMIC DNA]</scope>
    <source>
        <strain evidence="3 4">NRRL Y-17943</strain>
    </source>
</reference>
<dbReference type="InterPro" id="IPR022226">
    <property type="entry name" value="DUF3752"/>
</dbReference>
<evidence type="ECO:0000313" key="3">
    <source>
        <dbReference type="EMBL" id="ORX38963.1"/>
    </source>
</evidence>
<sequence length="296" mass="32794">MTIGPALPPHLAHLAQQQRSASPEGSAETGPSLPRSTTPVDEDAGDDFGPALPPHLAAKRKAQAVAVSGPSRPGPSISVGPSRPIYDDDSDDDVVGPMPTGDVGVEKSAVQEFMEREERRAKEREEAAKPQKLERQEWMLLPPSSGVLSAVDPLRKRPTTFSRSTEAKETDSTAWTETPADRAQRVADEVAGIKRKRLPDVGKGRDDEETGLRRERDLEIRREVERHNKEQRGKSLLDQHASKPKEEAEKSAIWDHDRDMGITGRLLSDQERQNKIREARGLNDRFGHSKRGAYDM</sequence>
<dbReference type="PANTHER" id="PTHR46370:SF1">
    <property type="entry name" value="GPALPP MOTIFS-CONTAINING PROTEIN 1"/>
    <property type="match status" value="1"/>
</dbReference>
<feature type="compositionally biased region" description="Basic and acidic residues" evidence="1">
    <location>
        <begin position="179"/>
        <end position="260"/>
    </location>
</feature>
<proteinExistence type="predicted"/>
<dbReference type="OrthoDB" id="73491at2759"/>
<evidence type="ECO:0000256" key="1">
    <source>
        <dbReference type="SAM" id="MobiDB-lite"/>
    </source>
</evidence>
<organism evidence="3 4">
    <name type="scientific">Kockovaella imperatae</name>
    <dbReference type="NCBI Taxonomy" id="4999"/>
    <lineage>
        <taxon>Eukaryota</taxon>
        <taxon>Fungi</taxon>
        <taxon>Dikarya</taxon>
        <taxon>Basidiomycota</taxon>
        <taxon>Agaricomycotina</taxon>
        <taxon>Tremellomycetes</taxon>
        <taxon>Tremellales</taxon>
        <taxon>Cuniculitremaceae</taxon>
        <taxon>Kockovaella</taxon>
    </lineage>
</organism>
<feature type="region of interest" description="Disordered" evidence="1">
    <location>
        <begin position="1"/>
        <end position="140"/>
    </location>
</feature>
<feature type="region of interest" description="Disordered" evidence="1">
    <location>
        <begin position="158"/>
        <end position="296"/>
    </location>
</feature>
<dbReference type="Pfam" id="PF12572">
    <property type="entry name" value="DUF3752"/>
    <property type="match status" value="1"/>
</dbReference>
<dbReference type="GeneID" id="33556788"/>
<keyword evidence="4" id="KW-1185">Reference proteome</keyword>
<feature type="domain" description="DUF3752" evidence="2">
    <location>
        <begin position="142"/>
        <end position="287"/>
    </location>
</feature>
<protein>
    <recommendedName>
        <fullName evidence="2">DUF3752 domain-containing protein</fullName>
    </recommendedName>
</protein>